<proteinExistence type="predicted"/>
<sequence length="166" mass="19070">MKVKLGNGVQIATHGMCKEMEIYIGDLKLSPNLHLFELGGIDVVLGIEWLKTLGDTVINWKQQTMCFWLNNKWVTLRGQEGCKKSLVALQSILRKPKPKEEVVLWRIEGLKPKEICESILSEHSHRKEEEVSSKYANVFQTVCESALTESQHRELEEVLREYASVF</sequence>
<dbReference type="Pfam" id="PF08284">
    <property type="entry name" value="RVP_2"/>
    <property type="match status" value="1"/>
</dbReference>
<evidence type="ECO:0000313" key="2">
    <source>
        <dbReference type="Proteomes" id="UP000265520"/>
    </source>
</evidence>
<feature type="non-terminal residue" evidence="1">
    <location>
        <position position="166"/>
    </location>
</feature>
<dbReference type="AlphaFoldDB" id="A0A392Q0Z1"/>
<accession>A0A392Q0Z1</accession>
<comment type="caution">
    <text evidence="1">The sequence shown here is derived from an EMBL/GenBank/DDBJ whole genome shotgun (WGS) entry which is preliminary data.</text>
</comment>
<protein>
    <submittedName>
        <fullName evidence="1">Uncharacterized protein</fullName>
    </submittedName>
</protein>
<dbReference type="EMBL" id="LXQA010106895">
    <property type="protein sequence ID" value="MCI17754.1"/>
    <property type="molecule type" value="Genomic_DNA"/>
</dbReference>
<name>A0A392Q0Z1_9FABA</name>
<keyword evidence="2" id="KW-1185">Reference proteome</keyword>
<dbReference type="InterPro" id="IPR021109">
    <property type="entry name" value="Peptidase_aspartic_dom_sf"/>
</dbReference>
<dbReference type="Proteomes" id="UP000265520">
    <property type="component" value="Unassembled WGS sequence"/>
</dbReference>
<reference evidence="1 2" key="1">
    <citation type="journal article" date="2018" name="Front. Plant Sci.">
        <title>Red Clover (Trifolium pratense) and Zigzag Clover (T. medium) - A Picture of Genomic Similarities and Differences.</title>
        <authorList>
            <person name="Dluhosova J."/>
            <person name="Istvanek J."/>
            <person name="Nedelnik J."/>
            <person name="Repkova J."/>
        </authorList>
    </citation>
    <scope>NUCLEOTIDE SEQUENCE [LARGE SCALE GENOMIC DNA]</scope>
    <source>
        <strain evidence="2">cv. 10/8</strain>
        <tissue evidence="1">Leaf</tissue>
    </source>
</reference>
<evidence type="ECO:0000313" key="1">
    <source>
        <dbReference type="EMBL" id="MCI17754.1"/>
    </source>
</evidence>
<organism evidence="1 2">
    <name type="scientific">Trifolium medium</name>
    <dbReference type="NCBI Taxonomy" id="97028"/>
    <lineage>
        <taxon>Eukaryota</taxon>
        <taxon>Viridiplantae</taxon>
        <taxon>Streptophyta</taxon>
        <taxon>Embryophyta</taxon>
        <taxon>Tracheophyta</taxon>
        <taxon>Spermatophyta</taxon>
        <taxon>Magnoliopsida</taxon>
        <taxon>eudicotyledons</taxon>
        <taxon>Gunneridae</taxon>
        <taxon>Pentapetalae</taxon>
        <taxon>rosids</taxon>
        <taxon>fabids</taxon>
        <taxon>Fabales</taxon>
        <taxon>Fabaceae</taxon>
        <taxon>Papilionoideae</taxon>
        <taxon>50 kb inversion clade</taxon>
        <taxon>NPAAA clade</taxon>
        <taxon>Hologalegina</taxon>
        <taxon>IRL clade</taxon>
        <taxon>Trifolieae</taxon>
        <taxon>Trifolium</taxon>
    </lineage>
</organism>
<dbReference type="Gene3D" id="2.40.70.10">
    <property type="entry name" value="Acid Proteases"/>
    <property type="match status" value="1"/>
</dbReference>